<evidence type="ECO:0000313" key="1">
    <source>
        <dbReference type="EMBL" id="JAH29637.1"/>
    </source>
</evidence>
<proteinExistence type="predicted"/>
<reference evidence="1" key="1">
    <citation type="submission" date="2014-11" db="EMBL/GenBank/DDBJ databases">
        <authorList>
            <person name="Amaro Gonzalez C."/>
        </authorList>
    </citation>
    <scope>NUCLEOTIDE SEQUENCE</scope>
</reference>
<name>A0A0E9RLE0_ANGAN</name>
<sequence>MFVAIKLVSSRLALSLTRRRTARTCRRPGNCGIAS</sequence>
<dbReference type="EMBL" id="GBXM01078940">
    <property type="protein sequence ID" value="JAH29637.1"/>
    <property type="molecule type" value="Transcribed_RNA"/>
</dbReference>
<reference evidence="1" key="2">
    <citation type="journal article" date="2015" name="Fish Shellfish Immunol.">
        <title>Early steps in the European eel (Anguilla anguilla)-Vibrio vulnificus interaction in the gills: Role of the RtxA13 toxin.</title>
        <authorList>
            <person name="Callol A."/>
            <person name="Pajuelo D."/>
            <person name="Ebbesson L."/>
            <person name="Teles M."/>
            <person name="MacKenzie S."/>
            <person name="Amaro C."/>
        </authorList>
    </citation>
    <scope>NUCLEOTIDE SEQUENCE</scope>
</reference>
<dbReference type="AlphaFoldDB" id="A0A0E9RLE0"/>
<protein>
    <submittedName>
        <fullName evidence="1">Uncharacterized protein</fullName>
    </submittedName>
</protein>
<accession>A0A0E9RLE0</accession>
<organism evidence="1">
    <name type="scientific">Anguilla anguilla</name>
    <name type="common">European freshwater eel</name>
    <name type="synonym">Muraena anguilla</name>
    <dbReference type="NCBI Taxonomy" id="7936"/>
    <lineage>
        <taxon>Eukaryota</taxon>
        <taxon>Metazoa</taxon>
        <taxon>Chordata</taxon>
        <taxon>Craniata</taxon>
        <taxon>Vertebrata</taxon>
        <taxon>Euteleostomi</taxon>
        <taxon>Actinopterygii</taxon>
        <taxon>Neopterygii</taxon>
        <taxon>Teleostei</taxon>
        <taxon>Anguilliformes</taxon>
        <taxon>Anguillidae</taxon>
        <taxon>Anguilla</taxon>
    </lineage>
</organism>